<comment type="caution">
    <text evidence="2">The sequence shown here is derived from an EMBL/GenBank/DDBJ whole genome shotgun (WGS) entry which is preliminary data.</text>
</comment>
<name>A0A438CDB7_VITVI</name>
<dbReference type="AlphaFoldDB" id="A0A438CDB7"/>
<dbReference type="Proteomes" id="UP000288805">
    <property type="component" value="Unassembled WGS sequence"/>
</dbReference>
<accession>A0A438CDB7</accession>
<evidence type="ECO:0000256" key="1">
    <source>
        <dbReference type="SAM" id="MobiDB-lite"/>
    </source>
</evidence>
<feature type="region of interest" description="Disordered" evidence="1">
    <location>
        <begin position="158"/>
        <end position="178"/>
    </location>
</feature>
<gene>
    <name evidence="2" type="ORF">CK203_114576</name>
</gene>
<proteinExistence type="predicted"/>
<sequence length="178" mass="20145">MLLSGCDVHSFSQYRVLLPEGVQIGERATCPLRGIRMELIQIAWRRRHFTSGILFADIFTSGIPSANISHPDGRGGRFNFSGQTYPDPLIALTRRVFLSVYSATYGRHPIDLQAKHQLAHAIFQSLMKKSPTMMDDLFRRVDKYSMLKDNVLEASQQILVTNHPTKNDKAENSKPSNQ</sequence>
<organism evidence="2 3">
    <name type="scientific">Vitis vinifera</name>
    <name type="common">Grape</name>
    <dbReference type="NCBI Taxonomy" id="29760"/>
    <lineage>
        <taxon>Eukaryota</taxon>
        <taxon>Viridiplantae</taxon>
        <taxon>Streptophyta</taxon>
        <taxon>Embryophyta</taxon>
        <taxon>Tracheophyta</taxon>
        <taxon>Spermatophyta</taxon>
        <taxon>Magnoliopsida</taxon>
        <taxon>eudicotyledons</taxon>
        <taxon>Gunneridae</taxon>
        <taxon>Pentapetalae</taxon>
        <taxon>rosids</taxon>
        <taxon>Vitales</taxon>
        <taxon>Vitaceae</taxon>
        <taxon>Viteae</taxon>
        <taxon>Vitis</taxon>
    </lineage>
</organism>
<evidence type="ECO:0000313" key="3">
    <source>
        <dbReference type="Proteomes" id="UP000288805"/>
    </source>
</evidence>
<evidence type="ECO:0000313" key="2">
    <source>
        <dbReference type="EMBL" id="RVW21228.1"/>
    </source>
</evidence>
<reference evidence="2 3" key="1">
    <citation type="journal article" date="2018" name="PLoS Genet.">
        <title>Population sequencing reveals clonal diversity and ancestral inbreeding in the grapevine cultivar Chardonnay.</title>
        <authorList>
            <person name="Roach M.J."/>
            <person name="Johnson D.L."/>
            <person name="Bohlmann J."/>
            <person name="van Vuuren H.J."/>
            <person name="Jones S.J."/>
            <person name="Pretorius I.S."/>
            <person name="Schmidt S.A."/>
            <person name="Borneman A.R."/>
        </authorList>
    </citation>
    <scope>NUCLEOTIDE SEQUENCE [LARGE SCALE GENOMIC DNA]</scope>
    <source>
        <strain evidence="3">cv. Chardonnay</strain>
        <tissue evidence="2">Leaf</tissue>
    </source>
</reference>
<protein>
    <submittedName>
        <fullName evidence="2">Uncharacterized protein</fullName>
    </submittedName>
</protein>
<dbReference type="EMBL" id="QGNW01002305">
    <property type="protein sequence ID" value="RVW21228.1"/>
    <property type="molecule type" value="Genomic_DNA"/>
</dbReference>